<proteinExistence type="predicted"/>
<comment type="caution">
    <text evidence="3">The sequence shown here is derived from an EMBL/GenBank/DDBJ whole genome shotgun (WGS) entry which is preliminary data.</text>
</comment>
<feature type="region of interest" description="Disordered" evidence="1">
    <location>
        <begin position="124"/>
        <end position="143"/>
    </location>
</feature>
<dbReference type="STRING" id="1895771.BGO89_04960"/>
<keyword evidence="2" id="KW-0812">Transmembrane</keyword>
<dbReference type="AlphaFoldDB" id="A0A1M3L5U2"/>
<gene>
    <name evidence="3" type="ORF">BGO89_04960</name>
</gene>
<reference evidence="3 4" key="1">
    <citation type="submission" date="2016-09" db="EMBL/GenBank/DDBJ databases">
        <title>Genome-resolved meta-omics ties microbial dynamics to process performance in biotechnology for thiocyanate degradation.</title>
        <authorList>
            <person name="Kantor R.S."/>
            <person name="Huddy R.J."/>
            <person name="Iyer R."/>
            <person name="Thomas B.C."/>
            <person name="Brown C.T."/>
            <person name="Anantharaman K."/>
            <person name="Tringe S."/>
            <person name="Hettich R.L."/>
            <person name="Harrison S.T."/>
            <person name="Banfield J.F."/>
        </authorList>
    </citation>
    <scope>NUCLEOTIDE SEQUENCE [LARGE SCALE GENOMIC DNA]</scope>
    <source>
        <strain evidence="3">59-99</strain>
    </source>
</reference>
<accession>A0A1M3L5U2</accession>
<keyword evidence="2" id="KW-1133">Transmembrane helix</keyword>
<evidence type="ECO:0000313" key="3">
    <source>
        <dbReference type="EMBL" id="OJX60916.1"/>
    </source>
</evidence>
<feature type="transmembrane region" description="Helical" evidence="2">
    <location>
        <begin position="60"/>
        <end position="80"/>
    </location>
</feature>
<dbReference type="Proteomes" id="UP000184233">
    <property type="component" value="Unassembled WGS sequence"/>
</dbReference>
<evidence type="ECO:0000256" key="1">
    <source>
        <dbReference type="SAM" id="MobiDB-lite"/>
    </source>
</evidence>
<sequence length="143" mass="15141">MNKLPSISAPDDFEQQVFLRAALSSLSAVEASSSFEQNVLREVHGKGGSVTSPVSGTTSIVGIIAGIIGLLLITGGVVFYTSQPDVVTVRHVPVIGLSEPDLYDLQPVAVQEDLAANRAMKEIRARESGKKRSKPYGVAGYSK</sequence>
<dbReference type="EMBL" id="MKVH01000003">
    <property type="protein sequence ID" value="OJX60916.1"/>
    <property type="molecule type" value="Genomic_DNA"/>
</dbReference>
<protein>
    <submittedName>
        <fullName evidence="3">Uncharacterized protein</fullName>
    </submittedName>
</protein>
<name>A0A1M3L5U2_9BACT</name>
<evidence type="ECO:0000313" key="4">
    <source>
        <dbReference type="Proteomes" id="UP000184233"/>
    </source>
</evidence>
<keyword evidence="2" id="KW-0472">Membrane</keyword>
<organism evidence="3 4">
    <name type="scientific">Candidatus Kapaibacterium thiocyanatum</name>
    <dbReference type="NCBI Taxonomy" id="1895771"/>
    <lineage>
        <taxon>Bacteria</taxon>
        <taxon>Pseudomonadati</taxon>
        <taxon>Candidatus Kapaibacteriota</taxon>
        <taxon>Candidatus Kapaibacteriia</taxon>
        <taxon>Candidatus Kapaibacteriales</taxon>
        <taxon>Candidatus Kapaibacteriaceae</taxon>
        <taxon>Candidatus Kapaibacterium</taxon>
    </lineage>
</organism>
<evidence type="ECO:0000256" key="2">
    <source>
        <dbReference type="SAM" id="Phobius"/>
    </source>
</evidence>